<feature type="compositionally biased region" description="Basic residues" evidence="1">
    <location>
        <begin position="95"/>
        <end position="107"/>
    </location>
</feature>
<feature type="region of interest" description="Disordered" evidence="1">
    <location>
        <begin position="1"/>
        <end position="264"/>
    </location>
</feature>
<feature type="compositionally biased region" description="Basic and acidic residues" evidence="1">
    <location>
        <begin position="223"/>
        <end position="233"/>
    </location>
</feature>
<dbReference type="STRING" id="75743.A0A401QKQ6"/>
<feature type="compositionally biased region" description="Low complexity" evidence="1">
    <location>
        <begin position="110"/>
        <end position="119"/>
    </location>
</feature>
<feature type="compositionally biased region" description="Polar residues" evidence="1">
    <location>
        <begin position="84"/>
        <end position="94"/>
    </location>
</feature>
<accession>A0A401QKQ6</accession>
<feature type="compositionally biased region" description="Pro residues" evidence="1">
    <location>
        <begin position="120"/>
        <end position="135"/>
    </location>
</feature>
<proteinExistence type="predicted"/>
<evidence type="ECO:0000313" key="3">
    <source>
        <dbReference type="Proteomes" id="UP000288216"/>
    </source>
</evidence>
<feature type="compositionally biased region" description="Basic residues" evidence="1">
    <location>
        <begin position="157"/>
        <end position="187"/>
    </location>
</feature>
<gene>
    <name evidence="2" type="ORF">scyTo_0026678</name>
</gene>
<dbReference type="Proteomes" id="UP000288216">
    <property type="component" value="Unassembled WGS sequence"/>
</dbReference>
<reference evidence="2 3" key="1">
    <citation type="journal article" date="2018" name="Nat. Ecol. Evol.">
        <title>Shark genomes provide insights into elasmobranch evolution and the origin of vertebrates.</title>
        <authorList>
            <person name="Hara Y"/>
            <person name="Yamaguchi K"/>
            <person name="Onimaru K"/>
            <person name="Kadota M"/>
            <person name="Koyanagi M"/>
            <person name="Keeley SD"/>
            <person name="Tatsumi K"/>
            <person name="Tanaka K"/>
            <person name="Motone F"/>
            <person name="Kageyama Y"/>
            <person name="Nozu R"/>
            <person name="Adachi N"/>
            <person name="Nishimura O"/>
            <person name="Nakagawa R"/>
            <person name="Tanegashima C"/>
            <person name="Kiyatake I"/>
            <person name="Matsumoto R"/>
            <person name="Murakumo K"/>
            <person name="Nishida K"/>
            <person name="Terakita A"/>
            <person name="Kuratani S"/>
            <person name="Sato K"/>
            <person name="Hyodo S Kuraku.S."/>
        </authorList>
    </citation>
    <scope>NUCLEOTIDE SEQUENCE [LARGE SCALE GENOMIC DNA]</scope>
</reference>
<name>A0A401QKQ6_SCYTO</name>
<feature type="compositionally biased region" description="Basic and acidic residues" evidence="1">
    <location>
        <begin position="195"/>
        <end position="211"/>
    </location>
</feature>
<organism evidence="2 3">
    <name type="scientific">Scyliorhinus torazame</name>
    <name type="common">Cloudy catshark</name>
    <name type="synonym">Catulus torazame</name>
    <dbReference type="NCBI Taxonomy" id="75743"/>
    <lineage>
        <taxon>Eukaryota</taxon>
        <taxon>Metazoa</taxon>
        <taxon>Chordata</taxon>
        <taxon>Craniata</taxon>
        <taxon>Vertebrata</taxon>
        <taxon>Chondrichthyes</taxon>
        <taxon>Elasmobranchii</taxon>
        <taxon>Galeomorphii</taxon>
        <taxon>Galeoidea</taxon>
        <taxon>Carcharhiniformes</taxon>
        <taxon>Scyliorhinidae</taxon>
        <taxon>Scyliorhinus</taxon>
    </lineage>
</organism>
<evidence type="ECO:0000313" key="2">
    <source>
        <dbReference type="EMBL" id="GCB85944.1"/>
    </source>
</evidence>
<evidence type="ECO:0000256" key="1">
    <source>
        <dbReference type="SAM" id="MobiDB-lite"/>
    </source>
</evidence>
<sequence length="316" mass="34400">MFHRARSPGSGEGKADSAPPGQHKATHVLQSLASALEGQQRACRLQGKAVSDLPGSERAQADGPGDRASSSSPESEMWIKAVFTTESQRSTTNGAHRHHHRHRHRAPRTPAGEPAAGPQQPQPPAKRPEAPPPPSEAERAPSPAPPPAPQREEGRPRDRHRRRKHSNRDRSRRRNRSSKSGKGKLRRVLGNIDLQSKEIQAREKVKAEGPKGAKPAPPPAAEEPERAEARKTEPPAPPPPPPKEPEPGPRSVLGPSNILRVKPFPEGTTKELKIKLVKVESSDRDTFIASEVEEKRIRLSELTIGNSGAEVVRACK</sequence>
<keyword evidence="3" id="KW-1185">Reference proteome</keyword>
<protein>
    <submittedName>
        <fullName evidence="2">Uncharacterized protein</fullName>
    </submittedName>
</protein>
<dbReference type="EMBL" id="BFAA01227742">
    <property type="protein sequence ID" value="GCB85944.1"/>
    <property type="molecule type" value="Genomic_DNA"/>
</dbReference>
<dbReference type="OrthoDB" id="9950828at2759"/>
<comment type="caution">
    <text evidence="2">The sequence shown here is derived from an EMBL/GenBank/DDBJ whole genome shotgun (WGS) entry which is preliminary data.</text>
</comment>
<dbReference type="OMA" id="MWIKAVF"/>
<dbReference type="AlphaFoldDB" id="A0A401QKQ6"/>